<dbReference type="InterPro" id="IPR013022">
    <property type="entry name" value="Xyl_isomerase-like_TIM-brl"/>
</dbReference>
<dbReference type="eggNOG" id="arCOG01899">
    <property type="taxonomic scope" value="Archaea"/>
</dbReference>
<gene>
    <name evidence="2" type="ordered locus">Mvol_0753</name>
</gene>
<protein>
    <submittedName>
        <fullName evidence="2">Xylose isomerase domain protein TIM barrel</fullName>
    </submittedName>
</protein>
<evidence type="ECO:0000259" key="1">
    <source>
        <dbReference type="Pfam" id="PF01261"/>
    </source>
</evidence>
<sequence length="233" mass="27222">MRNKEPTEYNHINDWGLHFNPNFDKYTNVVSSDIYGFHAPILNISSKEGTNKMLETVGYVSDYIKSTQNKNNKDNKNTKNKNKEAYLTVHLHNGIPPEYDKLLENLSSIVEYAKEKNVKICVENLRKGFSSNPYNILKVVENCDCNITMDIGHTKYENRLDTVDLFAEYIHNVHVYENEVEGKHIAPKNLDNLKPVLDRLLNYKKDFWLVELMDNTSCQNTKNMLTNYIMKYD</sequence>
<dbReference type="EMBL" id="CP002057">
    <property type="protein sequence ID" value="ADI36412.1"/>
    <property type="molecule type" value="Genomic_DNA"/>
</dbReference>
<dbReference type="GO" id="GO:0016853">
    <property type="term" value="F:isomerase activity"/>
    <property type="evidence" value="ECO:0007669"/>
    <property type="project" value="UniProtKB-KW"/>
</dbReference>
<dbReference type="AlphaFoldDB" id="D7DTF2"/>
<organism evidence="2 3">
    <name type="scientific">Methanococcus voltae (strain ATCC BAA-1334 / A3)</name>
    <dbReference type="NCBI Taxonomy" id="456320"/>
    <lineage>
        <taxon>Archaea</taxon>
        <taxon>Methanobacteriati</taxon>
        <taxon>Methanobacteriota</taxon>
        <taxon>Methanomada group</taxon>
        <taxon>Methanococci</taxon>
        <taxon>Methanococcales</taxon>
        <taxon>Methanococcaceae</taxon>
        <taxon>Methanococcus</taxon>
    </lineage>
</organism>
<evidence type="ECO:0000313" key="2">
    <source>
        <dbReference type="EMBL" id="ADI36412.1"/>
    </source>
</evidence>
<reference evidence="2 3" key="1">
    <citation type="submission" date="2010-05" db="EMBL/GenBank/DDBJ databases">
        <title>Complete sequence of Methanococcus voltae A3.</title>
        <authorList>
            <consortium name="US DOE Joint Genome Institute"/>
            <person name="Lucas S."/>
            <person name="Copeland A."/>
            <person name="Lapidus A."/>
            <person name="Cheng J.-F."/>
            <person name="Bruce D."/>
            <person name="Goodwin L."/>
            <person name="Pitluck S."/>
            <person name="Lowry S."/>
            <person name="Clum A."/>
            <person name="Land M."/>
            <person name="Hauser L."/>
            <person name="Kyrpides N."/>
            <person name="Mikhailova N."/>
            <person name="Whitman W.B."/>
            <person name="Woyke T."/>
        </authorList>
    </citation>
    <scope>NUCLEOTIDE SEQUENCE [LARGE SCALE GENOMIC DNA]</scope>
    <source>
        <strain evidence="3">ATCC BAA-1334 / A3</strain>
    </source>
</reference>
<dbReference type="STRING" id="456320.Mvol_0753"/>
<keyword evidence="2" id="KW-0413">Isomerase</keyword>
<dbReference type="Pfam" id="PF01261">
    <property type="entry name" value="AP_endonuc_2"/>
    <property type="match status" value="1"/>
</dbReference>
<dbReference type="SUPFAM" id="SSF51658">
    <property type="entry name" value="Xylose isomerase-like"/>
    <property type="match status" value="1"/>
</dbReference>
<proteinExistence type="predicted"/>
<dbReference type="Gene3D" id="3.20.20.150">
    <property type="entry name" value="Divalent-metal-dependent TIM barrel enzymes"/>
    <property type="match status" value="1"/>
</dbReference>
<name>D7DTF2_METV3</name>
<dbReference type="KEGG" id="mvo:Mvol_0753"/>
<keyword evidence="3" id="KW-1185">Reference proteome</keyword>
<dbReference type="InterPro" id="IPR036237">
    <property type="entry name" value="Xyl_isomerase-like_sf"/>
</dbReference>
<evidence type="ECO:0000313" key="3">
    <source>
        <dbReference type="Proteomes" id="UP000007722"/>
    </source>
</evidence>
<accession>D7DTF2</accession>
<dbReference type="InParanoid" id="D7DTF2"/>
<dbReference type="Proteomes" id="UP000007722">
    <property type="component" value="Chromosome"/>
</dbReference>
<dbReference type="HOGENOM" id="CLU_1264580_0_0_2"/>
<feature type="domain" description="Xylose isomerase-like TIM barrel" evidence="1">
    <location>
        <begin position="93"/>
        <end position="181"/>
    </location>
</feature>